<proteinExistence type="inferred from homology"/>
<name>A0A0D8BGF7_9ACTN</name>
<dbReference type="PATRIC" id="fig|1502723.3.peg.2622"/>
<reference evidence="3 4" key="2">
    <citation type="journal article" date="2016" name="Genome Announc.">
        <title>Permanent Draft Genome Sequences for Two Variants of Frankia sp. Strain CpI1, the First Frankia Strain Isolated from Root Nodules of Comptonia peregrina.</title>
        <authorList>
            <person name="Oshone R."/>
            <person name="Hurst S.G.IV."/>
            <person name="Abebe-Akele F."/>
            <person name="Simpson S."/>
            <person name="Morris K."/>
            <person name="Thomas W.K."/>
            <person name="Tisa L.S."/>
        </authorList>
    </citation>
    <scope>NUCLEOTIDE SEQUENCE [LARGE SCALE GENOMIC DNA]</scope>
    <source>
        <strain evidence="4">CpI1-S</strain>
    </source>
</reference>
<comment type="caution">
    <text evidence="3">The sequence shown here is derived from an EMBL/GenBank/DDBJ whole genome shotgun (WGS) entry which is preliminary data.</text>
</comment>
<evidence type="ECO:0000259" key="2">
    <source>
        <dbReference type="Pfam" id="PF01575"/>
    </source>
</evidence>
<dbReference type="PANTHER" id="PTHR42993">
    <property type="entry name" value="MAOC-LIKE DEHYDRATASE DOMAIN-CONTAINING PROTEIN"/>
    <property type="match status" value="1"/>
</dbReference>
<dbReference type="SUPFAM" id="SSF54637">
    <property type="entry name" value="Thioesterase/thiol ester dehydrase-isomerase"/>
    <property type="match status" value="1"/>
</dbReference>
<dbReference type="OrthoDB" id="9801735at2"/>
<dbReference type="Proteomes" id="UP000032545">
    <property type="component" value="Unassembled WGS sequence"/>
</dbReference>
<dbReference type="CDD" id="cd03450">
    <property type="entry name" value="NodN"/>
    <property type="match status" value="1"/>
</dbReference>
<protein>
    <submittedName>
        <fullName evidence="3">Acyl dehydratase</fullName>
    </submittedName>
</protein>
<evidence type="ECO:0000313" key="4">
    <source>
        <dbReference type="Proteomes" id="UP000032545"/>
    </source>
</evidence>
<evidence type="ECO:0000256" key="1">
    <source>
        <dbReference type="ARBA" id="ARBA00005254"/>
    </source>
</evidence>
<keyword evidence="4" id="KW-1185">Reference proteome</keyword>
<dbReference type="EMBL" id="JYFN01000023">
    <property type="protein sequence ID" value="KJE22522.1"/>
    <property type="molecule type" value="Genomic_DNA"/>
</dbReference>
<gene>
    <name evidence="3" type="ORF">FF36_03214</name>
</gene>
<dbReference type="AlphaFoldDB" id="A0A0D8BGF7"/>
<dbReference type="Gene3D" id="3.10.129.10">
    <property type="entry name" value="Hotdog Thioesterase"/>
    <property type="match status" value="1"/>
</dbReference>
<dbReference type="Pfam" id="PF01575">
    <property type="entry name" value="MaoC_dehydratas"/>
    <property type="match status" value="1"/>
</dbReference>
<evidence type="ECO:0000313" key="3">
    <source>
        <dbReference type="EMBL" id="KJE22522.1"/>
    </source>
</evidence>
<dbReference type="InterPro" id="IPR029069">
    <property type="entry name" value="HotDog_dom_sf"/>
</dbReference>
<dbReference type="InterPro" id="IPR039375">
    <property type="entry name" value="NodN-like"/>
</dbReference>
<feature type="domain" description="MaoC-like" evidence="2">
    <location>
        <begin position="12"/>
        <end position="130"/>
    </location>
</feature>
<comment type="similarity">
    <text evidence="1">Belongs to the enoyl-CoA hydratase/isomerase family.</text>
</comment>
<dbReference type="PANTHER" id="PTHR42993:SF1">
    <property type="entry name" value="MAOC-LIKE DEHYDRATASE DOMAIN-CONTAINING PROTEIN"/>
    <property type="match status" value="1"/>
</dbReference>
<dbReference type="RefSeq" id="WP_044885806.1">
    <property type="nucleotide sequence ID" value="NZ_JYFN01000023.1"/>
</dbReference>
<dbReference type="InterPro" id="IPR002539">
    <property type="entry name" value="MaoC-like_dom"/>
</dbReference>
<sequence>MEIYRSAADLEAALGSEIGPTDWLTVEQSRIDLFADATEDHQWIHVDPVRAAGGPYGATIAHGFLTASLVPYFMNKLRTIEGIRMGINYGLDRVRFPSPVRAGARIRARATLIDLRKLDDGAVQVTNRVTIDVDGSAKPGCVVELLARYYFADAAGS</sequence>
<reference evidence="4" key="1">
    <citation type="submission" date="2015-02" db="EMBL/GenBank/DDBJ databases">
        <title>Draft Genome of Frankia sp. CpI1-S.</title>
        <authorList>
            <person name="Oshone R.T."/>
            <person name="Ngom M."/>
            <person name="Ghodhbane-Gtari F."/>
            <person name="Gtari M."/>
            <person name="Morris K."/>
            <person name="Thomas K."/>
            <person name="Sen A."/>
            <person name="Tisa L.S."/>
        </authorList>
    </citation>
    <scope>NUCLEOTIDE SEQUENCE [LARGE SCALE GENOMIC DNA]</scope>
    <source>
        <strain evidence="4">CpI1-S</strain>
    </source>
</reference>
<organism evidence="3 4">
    <name type="scientific">Frankia torreyi</name>
    <dbReference type="NCBI Taxonomy" id="1856"/>
    <lineage>
        <taxon>Bacteria</taxon>
        <taxon>Bacillati</taxon>
        <taxon>Actinomycetota</taxon>
        <taxon>Actinomycetes</taxon>
        <taxon>Frankiales</taxon>
        <taxon>Frankiaceae</taxon>
        <taxon>Frankia</taxon>
    </lineage>
</organism>
<accession>A0A0D8BGF7</accession>